<name>A0A1H3KHM2_9GAMM</name>
<evidence type="ECO:0000313" key="2">
    <source>
        <dbReference type="EMBL" id="SDY51108.1"/>
    </source>
</evidence>
<keyword evidence="2" id="KW-0489">Methyltransferase</keyword>
<dbReference type="Pfam" id="PF08241">
    <property type="entry name" value="Methyltransf_11"/>
    <property type="match status" value="1"/>
</dbReference>
<dbReference type="EMBL" id="FNPK01000012">
    <property type="protein sequence ID" value="SDY51108.1"/>
    <property type="molecule type" value="Genomic_DNA"/>
</dbReference>
<dbReference type="STRING" id="595670.SAMN05421643_11268"/>
<reference evidence="3" key="1">
    <citation type="submission" date="2016-10" db="EMBL/GenBank/DDBJ databases">
        <authorList>
            <person name="Varghese N."/>
            <person name="Submissions S."/>
        </authorList>
    </citation>
    <scope>NUCLEOTIDE SEQUENCE [LARGE SCALE GENOMIC DNA]</scope>
    <source>
        <strain evidence="3">ANC 5109</strain>
    </source>
</reference>
<gene>
    <name evidence="2" type="ORF">SAMN05421643_11268</name>
</gene>
<protein>
    <submittedName>
        <fullName evidence="2">Methyltransferase domain-containing protein</fullName>
    </submittedName>
</protein>
<accession>A0A1H3KHM2</accession>
<dbReference type="InterPro" id="IPR029063">
    <property type="entry name" value="SAM-dependent_MTases_sf"/>
</dbReference>
<feature type="domain" description="Methyltransferase type 11" evidence="1">
    <location>
        <begin position="18"/>
        <end position="110"/>
    </location>
</feature>
<dbReference type="PANTHER" id="PTHR43861">
    <property type="entry name" value="TRANS-ACONITATE 2-METHYLTRANSFERASE-RELATED"/>
    <property type="match status" value="1"/>
</dbReference>
<keyword evidence="3" id="KW-1185">Reference proteome</keyword>
<dbReference type="Gene3D" id="3.40.50.150">
    <property type="entry name" value="Vaccinia Virus protein VP39"/>
    <property type="match status" value="1"/>
</dbReference>
<dbReference type="InterPro" id="IPR013216">
    <property type="entry name" value="Methyltransf_11"/>
</dbReference>
<evidence type="ECO:0000313" key="3">
    <source>
        <dbReference type="Proteomes" id="UP000199035"/>
    </source>
</evidence>
<evidence type="ECO:0000259" key="1">
    <source>
        <dbReference type="Pfam" id="PF08241"/>
    </source>
</evidence>
<dbReference type="CDD" id="cd02440">
    <property type="entry name" value="AdoMet_MTases"/>
    <property type="match status" value="1"/>
</dbReference>
<sequence>MILECQKLVDLTKVENVVDFGCGDGSFVELFNHEYPSINIIGVEKQKKLIETCKLKRIDANFISYDNFDNIEDESQDLFFSQEVVYTIKDLTNHANEIFNKLKKGGYYLFTVGCHINNPTWERRKVRIDVEEEYNAYNYSPSEISKVFFDMGFRVAVKKLPIVYPLVFSYDEEREFLKIEDLIESSENNKLLFVMLKLKYSWDE</sequence>
<dbReference type="AlphaFoldDB" id="A0A1H3KHM2"/>
<keyword evidence="2" id="KW-0808">Transferase</keyword>
<proteinExistence type="predicted"/>
<dbReference type="SUPFAM" id="SSF53335">
    <property type="entry name" value="S-adenosyl-L-methionine-dependent methyltransferases"/>
    <property type="match status" value="1"/>
</dbReference>
<dbReference type="GO" id="GO:0032259">
    <property type="term" value="P:methylation"/>
    <property type="evidence" value="ECO:0007669"/>
    <property type="project" value="UniProtKB-KW"/>
</dbReference>
<dbReference type="GO" id="GO:0008757">
    <property type="term" value="F:S-adenosylmethionine-dependent methyltransferase activity"/>
    <property type="evidence" value="ECO:0007669"/>
    <property type="project" value="InterPro"/>
</dbReference>
<organism evidence="2 3">
    <name type="scientific">Acinetobacter kyonggiensis</name>
    <dbReference type="NCBI Taxonomy" id="595670"/>
    <lineage>
        <taxon>Bacteria</taxon>
        <taxon>Pseudomonadati</taxon>
        <taxon>Pseudomonadota</taxon>
        <taxon>Gammaproteobacteria</taxon>
        <taxon>Moraxellales</taxon>
        <taxon>Moraxellaceae</taxon>
        <taxon>Acinetobacter</taxon>
    </lineage>
</organism>
<dbReference type="Proteomes" id="UP000199035">
    <property type="component" value="Unassembled WGS sequence"/>
</dbReference>